<evidence type="ECO:0000256" key="5">
    <source>
        <dbReference type="ARBA" id="ARBA00023136"/>
    </source>
</evidence>
<comment type="subcellular location">
    <subcellularLocation>
        <location evidence="1">Membrane</location>
        <topology evidence="1">Single-pass membrane protein</topology>
    </subcellularLocation>
</comment>
<gene>
    <name evidence="7" type="ORF">MCOR_46312</name>
</gene>
<dbReference type="PROSITE" id="PS50104">
    <property type="entry name" value="TIR"/>
    <property type="match status" value="1"/>
</dbReference>
<dbReference type="GO" id="GO:0038023">
    <property type="term" value="F:signaling receptor activity"/>
    <property type="evidence" value="ECO:0007669"/>
    <property type="project" value="TreeGrafter"/>
</dbReference>
<protein>
    <submittedName>
        <fullName evidence="7">TLR6</fullName>
    </submittedName>
</protein>
<dbReference type="InterPro" id="IPR032675">
    <property type="entry name" value="LRR_dom_sf"/>
</dbReference>
<dbReference type="GO" id="GO:0005886">
    <property type="term" value="C:plasma membrane"/>
    <property type="evidence" value="ECO:0007669"/>
    <property type="project" value="TreeGrafter"/>
</dbReference>
<reference evidence="7 8" key="1">
    <citation type="submission" date="2020-06" db="EMBL/GenBank/DDBJ databases">
        <authorList>
            <person name="Li R."/>
            <person name="Bekaert M."/>
        </authorList>
    </citation>
    <scope>NUCLEOTIDE SEQUENCE [LARGE SCALE GENOMIC DNA]</scope>
    <source>
        <strain evidence="8">wild</strain>
    </source>
</reference>
<evidence type="ECO:0000256" key="2">
    <source>
        <dbReference type="ARBA" id="ARBA00022692"/>
    </source>
</evidence>
<dbReference type="SUPFAM" id="SSF52058">
    <property type="entry name" value="L domain-like"/>
    <property type="match status" value="1"/>
</dbReference>
<evidence type="ECO:0000256" key="4">
    <source>
        <dbReference type="ARBA" id="ARBA00022989"/>
    </source>
</evidence>
<organism evidence="7 8">
    <name type="scientific">Mytilus coruscus</name>
    <name type="common">Sea mussel</name>
    <dbReference type="NCBI Taxonomy" id="42192"/>
    <lineage>
        <taxon>Eukaryota</taxon>
        <taxon>Metazoa</taxon>
        <taxon>Spiralia</taxon>
        <taxon>Lophotrochozoa</taxon>
        <taxon>Mollusca</taxon>
        <taxon>Bivalvia</taxon>
        <taxon>Autobranchia</taxon>
        <taxon>Pteriomorphia</taxon>
        <taxon>Mytilida</taxon>
        <taxon>Mytiloidea</taxon>
        <taxon>Mytilidae</taxon>
        <taxon>Mytilinae</taxon>
        <taxon>Mytilus</taxon>
    </lineage>
</organism>
<keyword evidence="2" id="KW-0812">Transmembrane</keyword>
<evidence type="ECO:0000259" key="6">
    <source>
        <dbReference type="PROSITE" id="PS50104"/>
    </source>
</evidence>
<dbReference type="Pfam" id="PF01582">
    <property type="entry name" value="TIR"/>
    <property type="match status" value="1"/>
</dbReference>
<accession>A0A6J8E1G4</accession>
<dbReference type="GO" id="GO:0007165">
    <property type="term" value="P:signal transduction"/>
    <property type="evidence" value="ECO:0007669"/>
    <property type="project" value="InterPro"/>
</dbReference>
<evidence type="ECO:0000256" key="3">
    <source>
        <dbReference type="ARBA" id="ARBA00022729"/>
    </source>
</evidence>
<sequence length="224" mass="26345">MKDTNLGKTFRDSDIVSNIISTVKTFDISGNNIWYMNEFTFNASNELNHLILMNNILLEIPIAVSYLETLETLDIRFNQLQSINETMRSWMENDNIDWIKNELIPKVENSWNLKICIEHRDILLGDSHADALANATEMSTHVIIIISENHKDYPWGRLEIERAKLEKFTKYLQKIMVIMRNVIREDIPLAELAKFQNDVIIIDWYDTESTDGWNKLRLTLFTEY</sequence>
<dbReference type="SUPFAM" id="SSF52200">
    <property type="entry name" value="Toll/Interleukin receptor TIR domain"/>
    <property type="match status" value="1"/>
</dbReference>
<dbReference type="PANTHER" id="PTHR24365">
    <property type="entry name" value="TOLL-LIKE RECEPTOR"/>
    <property type="match status" value="1"/>
</dbReference>
<dbReference type="AlphaFoldDB" id="A0A6J8E1G4"/>
<dbReference type="InterPro" id="IPR000157">
    <property type="entry name" value="TIR_dom"/>
</dbReference>
<evidence type="ECO:0000313" key="7">
    <source>
        <dbReference type="EMBL" id="CAC5413422.1"/>
    </source>
</evidence>
<dbReference type="EMBL" id="CACVKT020008135">
    <property type="protein sequence ID" value="CAC5413422.1"/>
    <property type="molecule type" value="Genomic_DNA"/>
</dbReference>
<dbReference type="Gene3D" id="3.40.50.10140">
    <property type="entry name" value="Toll/interleukin-1 receptor homology (TIR) domain"/>
    <property type="match status" value="1"/>
</dbReference>
<feature type="domain" description="TIR" evidence="6">
    <location>
        <begin position="82"/>
        <end position="220"/>
    </location>
</feature>
<evidence type="ECO:0000313" key="8">
    <source>
        <dbReference type="Proteomes" id="UP000507470"/>
    </source>
</evidence>
<keyword evidence="5" id="KW-0472">Membrane</keyword>
<proteinExistence type="predicted"/>
<dbReference type="PANTHER" id="PTHR24365:SF541">
    <property type="entry name" value="PROTEIN TOLL-RELATED"/>
    <property type="match status" value="1"/>
</dbReference>
<keyword evidence="4" id="KW-1133">Transmembrane helix</keyword>
<evidence type="ECO:0000256" key="1">
    <source>
        <dbReference type="ARBA" id="ARBA00004167"/>
    </source>
</evidence>
<dbReference type="OrthoDB" id="6154532at2759"/>
<name>A0A6J8E1G4_MYTCO</name>
<dbReference type="Gene3D" id="3.80.10.10">
    <property type="entry name" value="Ribonuclease Inhibitor"/>
    <property type="match status" value="1"/>
</dbReference>
<dbReference type="InterPro" id="IPR035897">
    <property type="entry name" value="Toll_tir_struct_dom_sf"/>
</dbReference>
<keyword evidence="8" id="KW-1185">Reference proteome</keyword>
<keyword evidence="3" id="KW-0732">Signal</keyword>
<dbReference type="Proteomes" id="UP000507470">
    <property type="component" value="Unassembled WGS sequence"/>
</dbReference>